<evidence type="ECO:0000256" key="3">
    <source>
        <dbReference type="ARBA" id="ARBA00023065"/>
    </source>
</evidence>
<keyword evidence="2" id="KW-0813">Transport</keyword>
<dbReference type="Proteomes" id="UP000824242">
    <property type="component" value="Unassembled WGS sequence"/>
</dbReference>
<dbReference type="AlphaFoldDB" id="A0A9D1ALH2"/>
<reference evidence="4" key="2">
    <citation type="journal article" date="2021" name="PeerJ">
        <title>Extensive microbial diversity within the chicken gut microbiome revealed by metagenomics and culture.</title>
        <authorList>
            <person name="Gilroy R."/>
            <person name="Ravi A."/>
            <person name="Getino M."/>
            <person name="Pursley I."/>
            <person name="Horton D.L."/>
            <person name="Alikhan N.F."/>
            <person name="Baker D."/>
            <person name="Gharbi K."/>
            <person name="Hall N."/>
            <person name="Watson M."/>
            <person name="Adriaenssens E.M."/>
            <person name="Foster-Nyarko E."/>
            <person name="Jarju S."/>
            <person name="Secka A."/>
            <person name="Antonio M."/>
            <person name="Oren A."/>
            <person name="Chaudhuri R.R."/>
            <person name="La Ragione R."/>
            <person name="Hildebrand F."/>
            <person name="Pallen M.J."/>
        </authorList>
    </citation>
    <scope>NUCLEOTIDE SEQUENCE</scope>
    <source>
        <strain evidence="4">ChiSxjej1B13-7958</strain>
    </source>
</reference>
<comment type="similarity">
    <text evidence="1">Belongs to the V-ATPase F subunit family.</text>
</comment>
<gene>
    <name evidence="4" type="ORF">IAB89_01050</name>
</gene>
<keyword evidence="3" id="KW-0406">Ion transport</keyword>
<accession>A0A9D1ALH2</accession>
<name>A0A9D1ALH2_9FIRM</name>
<evidence type="ECO:0000313" key="5">
    <source>
        <dbReference type="Proteomes" id="UP000824242"/>
    </source>
</evidence>
<dbReference type="InterPro" id="IPR008218">
    <property type="entry name" value="ATPase_V1-cplx_f_g_su"/>
</dbReference>
<dbReference type="EMBL" id="DVGZ01000013">
    <property type="protein sequence ID" value="HIR46235.1"/>
    <property type="molecule type" value="Genomic_DNA"/>
</dbReference>
<comment type="caution">
    <text evidence="4">The sequence shown here is derived from an EMBL/GenBank/DDBJ whole genome shotgun (WGS) entry which is preliminary data.</text>
</comment>
<dbReference type="Gene3D" id="3.40.50.10580">
    <property type="entry name" value="ATPase, V1 complex, subunit F"/>
    <property type="match status" value="1"/>
</dbReference>
<protein>
    <submittedName>
        <fullName evidence="4">V-type ATP synthase subunit F</fullName>
    </submittedName>
</protein>
<evidence type="ECO:0000313" key="4">
    <source>
        <dbReference type="EMBL" id="HIR46235.1"/>
    </source>
</evidence>
<dbReference type="SUPFAM" id="SSF159468">
    <property type="entry name" value="AtpF-like"/>
    <property type="match status" value="1"/>
</dbReference>
<dbReference type="InterPro" id="IPR036906">
    <property type="entry name" value="ATPase_V1_fsu_sf"/>
</dbReference>
<sequence>MYRIAVVGDRDSVYGFAALGLSVFPAEDAGEGARLLRRLSEQEGDGAYAVIYITEALAAQLEEEIDRLRERRFPAVIPIPGVSGNTGAGMRAVKKSVEQAVGSDIIFNN</sequence>
<dbReference type="Pfam" id="PF01990">
    <property type="entry name" value="ATP-synt_F"/>
    <property type="match status" value="1"/>
</dbReference>
<proteinExistence type="inferred from homology"/>
<reference evidence="4" key="1">
    <citation type="submission" date="2020-10" db="EMBL/GenBank/DDBJ databases">
        <authorList>
            <person name="Gilroy R."/>
        </authorList>
    </citation>
    <scope>NUCLEOTIDE SEQUENCE</scope>
    <source>
        <strain evidence="4">ChiSxjej1B13-7958</strain>
    </source>
</reference>
<organism evidence="4 5">
    <name type="scientific">Candidatus Caccousia avicola</name>
    <dbReference type="NCBI Taxonomy" id="2840721"/>
    <lineage>
        <taxon>Bacteria</taxon>
        <taxon>Bacillati</taxon>
        <taxon>Bacillota</taxon>
        <taxon>Clostridia</taxon>
        <taxon>Eubacteriales</taxon>
        <taxon>Oscillospiraceae</taxon>
        <taxon>Oscillospiraceae incertae sedis</taxon>
        <taxon>Candidatus Caccousia</taxon>
    </lineage>
</organism>
<evidence type="ECO:0000256" key="1">
    <source>
        <dbReference type="ARBA" id="ARBA00010148"/>
    </source>
</evidence>
<evidence type="ECO:0000256" key="2">
    <source>
        <dbReference type="ARBA" id="ARBA00022448"/>
    </source>
</evidence>
<dbReference type="GO" id="GO:0046961">
    <property type="term" value="F:proton-transporting ATPase activity, rotational mechanism"/>
    <property type="evidence" value="ECO:0007669"/>
    <property type="project" value="InterPro"/>
</dbReference>